<evidence type="ECO:0000313" key="1">
    <source>
        <dbReference type="EMBL" id="MUL39398.1"/>
    </source>
</evidence>
<gene>
    <name evidence="1" type="ORF">BWI75_24745</name>
</gene>
<comment type="caution">
    <text evidence="1">The sequence shown here is derived from an EMBL/GenBank/DDBJ whole genome shotgun (WGS) entry which is preliminary data.</text>
</comment>
<evidence type="ECO:0008006" key="3">
    <source>
        <dbReference type="Google" id="ProtNLM"/>
    </source>
</evidence>
<keyword evidence="2" id="KW-1185">Reference proteome</keyword>
<protein>
    <recommendedName>
        <fullName evidence="3">SnoaL-like domain-containing protein</fullName>
    </recommendedName>
</protein>
<dbReference type="RefSeq" id="WP_105219936.1">
    <property type="nucleotide sequence ID" value="NZ_CAWNSU010000050.1"/>
</dbReference>
<sequence>MTTTTAKTQDEVLIREIIDARANAIRNKNVQGVLPNFTQDSIGYFLATPLQQSPLKEELTGWFAT</sequence>
<dbReference type="Proteomes" id="UP000441797">
    <property type="component" value="Unassembled WGS sequence"/>
</dbReference>
<reference evidence="1 2" key="1">
    <citation type="journal article" date="2019" name="Front. Microbiol.">
        <title>Genomic Features for Desiccation Tolerance and Sugar Biosynthesis in the Extremophile Gloeocapsopsis sp. UTEX B3054.</title>
        <authorList>
            <person name="Urrejola C."/>
            <person name="Alcorta J."/>
            <person name="Salas L."/>
            <person name="Vasquez M."/>
            <person name="Polz M.F."/>
            <person name="Vicuna R."/>
            <person name="Diez B."/>
        </authorList>
    </citation>
    <scope>NUCLEOTIDE SEQUENCE [LARGE SCALE GENOMIC DNA]</scope>
    <source>
        <strain evidence="1 2">1H9</strain>
    </source>
</reference>
<accession>A0A6N8G1V3</accession>
<organism evidence="1 2">
    <name type="scientific">Gloeocapsopsis dulcis AAB1 = 1H9</name>
    <dbReference type="NCBI Taxonomy" id="1433147"/>
    <lineage>
        <taxon>Bacteria</taxon>
        <taxon>Bacillati</taxon>
        <taxon>Cyanobacteriota</taxon>
        <taxon>Cyanophyceae</taxon>
        <taxon>Oscillatoriophycideae</taxon>
        <taxon>Chroococcales</taxon>
        <taxon>Chroococcaceae</taxon>
        <taxon>Gloeocapsopsis</taxon>
        <taxon>Gloeocapsopsis dulcis</taxon>
    </lineage>
</organism>
<evidence type="ECO:0000313" key="2">
    <source>
        <dbReference type="Proteomes" id="UP000441797"/>
    </source>
</evidence>
<dbReference type="EMBL" id="NAPY01000078">
    <property type="protein sequence ID" value="MUL39398.1"/>
    <property type="molecule type" value="Genomic_DNA"/>
</dbReference>
<proteinExistence type="predicted"/>
<dbReference type="AlphaFoldDB" id="A0A6N8G1V3"/>
<name>A0A6N8G1V3_9CHRO</name>